<evidence type="ECO:0008006" key="5">
    <source>
        <dbReference type="Google" id="ProtNLM"/>
    </source>
</evidence>
<feature type="signal peptide" evidence="2">
    <location>
        <begin position="1"/>
        <end position="29"/>
    </location>
</feature>
<reference evidence="3" key="1">
    <citation type="submission" date="2024-09" db="EMBL/GenBank/DDBJ databases">
        <title>Whole genome shotgun sequence of Pseudomonas alcaligenes NBRC 14159.</title>
        <authorList>
            <person name="Yoshida I."/>
            <person name="Hosoyama A."/>
            <person name="Tsuchikane K."/>
            <person name="Noguchi M."/>
            <person name="Hirakata S."/>
            <person name="Ando Y."/>
            <person name="Ohji S."/>
            <person name="Yamazoe A."/>
            <person name="Yamazaki S."/>
            <person name="Fujita N."/>
        </authorList>
    </citation>
    <scope>NUCLEOTIDE SEQUENCE</scope>
    <source>
        <strain evidence="3">NBRC 14159</strain>
    </source>
</reference>
<dbReference type="EMBL" id="BATI01000046">
    <property type="protein sequence ID" value="GAD64750.1"/>
    <property type="molecule type" value="Genomic_DNA"/>
</dbReference>
<feature type="region of interest" description="Disordered" evidence="1">
    <location>
        <begin position="352"/>
        <end position="385"/>
    </location>
</feature>
<organism evidence="3 4">
    <name type="scientific">Aquipseudomonas alcaligenes (strain ATCC 14909 / DSM 50342 / CCUG 1425 / JCM 20561 / NBRC 14159 / NCIMB 9945 / NCTC 10367 / 1577)</name>
    <name type="common">Pseudomonas alcaligenes</name>
    <dbReference type="NCBI Taxonomy" id="1215092"/>
    <lineage>
        <taxon>Bacteria</taxon>
        <taxon>Pseudomonadati</taxon>
        <taxon>Pseudomonadota</taxon>
        <taxon>Gammaproteobacteria</taxon>
        <taxon>Pseudomonadales</taxon>
        <taxon>Pseudomonadaceae</taxon>
        <taxon>Aquipseudomonas</taxon>
    </lineage>
</organism>
<gene>
    <name evidence="3" type="ORF">PA6_046_00340</name>
</gene>
<proteinExistence type="predicted"/>
<comment type="caution">
    <text evidence="3">The sequence shown here is derived from an EMBL/GenBank/DDBJ whole genome shotgun (WGS) entry which is preliminary data.</text>
</comment>
<keyword evidence="2" id="KW-0732">Signal</keyword>
<dbReference type="AlphaFoldDB" id="U2ZTH1"/>
<dbReference type="RefSeq" id="WP_021702823.1">
    <property type="nucleotide sequence ID" value="NZ_BATI01000046.1"/>
</dbReference>
<evidence type="ECO:0000313" key="4">
    <source>
        <dbReference type="Proteomes" id="UP000016560"/>
    </source>
</evidence>
<protein>
    <recommendedName>
        <fullName evidence="5">TspB protein</fullName>
    </recommendedName>
</protein>
<feature type="compositionally biased region" description="Low complexity" evidence="1">
    <location>
        <begin position="352"/>
        <end position="366"/>
    </location>
</feature>
<feature type="chain" id="PRO_5004637383" description="TspB protein" evidence="2">
    <location>
        <begin position="30"/>
        <end position="500"/>
    </location>
</feature>
<dbReference type="Proteomes" id="UP000016560">
    <property type="component" value="Unassembled WGS sequence"/>
</dbReference>
<feature type="compositionally biased region" description="Polar residues" evidence="1">
    <location>
        <begin position="295"/>
        <end position="323"/>
    </location>
</feature>
<sequence>MDGARGICRRYYWWLCLLCLAVFVSSADAATRRYPKMPTAQEVGTGGTAVSKGTNTYSIEQPGVDYIPSDYSSSKGTKLPVKTKYDYSIPRTFNHAKGWISKIGKGGLVGIGVSVGIDMMLDHVGAFIDENGQLAKKKENLEPLSTLWWCAQPVATNCKATDAAYNTKRFATPSDLAAFTVSDRSTSSTIYSVQGYTTSGASGVVNYKVTRSDTPTPDTWAQEIFRHGECTPPSVYSESLRGCVKTTNTPLSDSDYALMEAFANAQNSAWLQGLLKDVCAQSTNPAGCFSELKEQGSSLAGPSQVSGPSKTTTSTYTDSNGVSQQTTATQNTTYNITYGSNYYDYRKTVTTTKTGTDGTSETSTEAETPDITEEEKPPQEEQEEEQVAAVPCSGSSCDGPAYQDQYQPTEQTKEDHIDSYVDRVASIPIIQAVGNLFDISAAGACPVWTFNHQLEIGGFSTNINLVFDYLCQPWFTQYGPWIRAVIYLVAVYAAIRVALL</sequence>
<keyword evidence="4" id="KW-1185">Reference proteome</keyword>
<evidence type="ECO:0000256" key="2">
    <source>
        <dbReference type="SAM" id="SignalP"/>
    </source>
</evidence>
<accession>U2ZTH1</accession>
<feature type="region of interest" description="Disordered" evidence="1">
    <location>
        <begin position="295"/>
        <end position="325"/>
    </location>
</feature>
<dbReference type="OrthoDB" id="7033816at2"/>
<dbReference type="eggNOG" id="ENOG5034ATG">
    <property type="taxonomic scope" value="Bacteria"/>
</dbReference>
<evidence type="ECO:0000256" key="1">
    <source>
        <dbReference type="SAM" id="MobiDB-lite"/>
    </source>
</evidence>
<evidence type="ECO:0000313" key="3">
    <source>
        <dbReference type="EMBL" id="GAD64750.1"/>
    </source>
</evidence>
<name>U2ZTH1_AQUA1</name>